<evidence type="ECO:0000313" key="6">
    <source>
        <dbReference type="EMBL" id="THV27934.1"/>
    </source>
</evidence>
<name>A0A4S8PHX4_9ACTN</name>
<evidence type="ECO:0000259" key="5">
    <source>
        <dbReference type="Pfam" id="PF04586"/>
    </source>
</evidence>
<keyword evidence="2 6" id="KW-0645">Protease</keyword>
<dbReference type="Proteomes" id="UP000305792">
    <property type="component" value="Unassembled WGS sequence"/>
</dbReference>
<evidence type="ECO:0000256" key="3">
    <source>
        <dbReference type="ARBA" id="ARBA00022801"/>
    </source>
</evidence>
<dbReference type="NCBIfam" id="TIGR01543">
    <property type="entry name" value="proheadase_HK97"/>
    <property type="match status" value="1"/>
</dbReference>
<proteinExistence type="predicted"/>
<protein>
    <submittedName>
        <fullName evidence="6">HK97 family phage prohead protease</fullName>
    </submittedName>
</protein>
<reference evidence="6 7" key="1">
    <citation type="journal article" date="2018" name="Int. J. Syst. Evol. Microbiol.">
        <title>Glycomyces paridis sp. nov., isolated from the medicinal plant Paris polyphylla.</title>
        <authorList>
            <person name="Fang X.M."/>
            <person name="Bai J.L."/>
            <person name="Su J."/>
            <person name="Zhao L.L."/>
            <person name="Liu H.Y."/>
            <person name="Ma B.P."/>
            <person name="Zhang Y.Q."/>
            <person name="Yu L.Y."/>
        </authorList>
    </citation>
    <scope>NUCLEOTIDE SEQUENCE [LARGE SCALE GENOMIC DNA]</scope>
    <source>
        <strain evidence="6 7">CPCC 204357</strain>
    </source>
</reference>
<sequence>MHIKSLPAQIKAAGDGAPEGEVEAIVAAYNIDDVGDKIIPGAFAATLAEWKASGDPLPFIWSHQHNNLDAHIGEVVDAKEIDEGLWIKAQLDMDDPAAVKVWRLLKGRRIRKFSFAYEVKSGAWVDTEHESYYELRELGLYEVGPTLIPANPQTDLLAAKAALDHRAKATRPDGADDAATIQALHDQTCGLGAKCAKTEDTTDTDPATRADGPANDEAHQGKSQEPARRSPASLVLSIDTDLYDTP</sequence>
<dbReference type="InterPro" id="IPR006433">
    <property type="entry name" value="Prohead_protease"/>
</dbReference>
<dbReference type="OrthoDB" id="8444243at2"/>
<dbReference type="RefSeq" id="WP_136530167.1">
    <property type="nucleotide sequence ID" value="NZ_STGX01000009.1"/>
</dbReference>
<gene>
    <name evidence="6" type="ORF">E9998_13165</name>
</gene>
<keyword evidence="7" id="KW-1185">Reference proteome</keyword>
<organism evidence="6 7">
    <name type="scientific">Glycomyces paridis</name>
    <dbReference type="NCBI Taxonomy" id="2126555"/>
    <lineage>
        <taxon>Bacteria</taxon>
        <taxon>Bacillati</taxon>
        <taxon>Actinomycetota</taxon>
        <taxon>Actinomycetes</taxon>
        <taxon>Glycomycetales</taxon>
        <taxon>Glycomycetaceae</taxon>
        <taxon>Glycomyces</taxon>
    </lineage>
</organism>
<keyword evidence="3" id="KW-0378">Hydrolase</keyword>
<feature type="region of interest" description="Disordered" evidence="4">
    <location>
        <begin position="196"/>
        <end position="246"/>
    </location>
</feature>
<dbReference type="InterPro" id="IPR054613">
    <property type="entry name" value="Peptidase_S78_dom"/>
</dbReference>
<accession>A0A4S8PHX4</accession>
<keyword evidence="1" id="KW-1188">Viral release from host cell</keyword>
<dbReference type="AlphaFoldDB" id="A0A4S8PHX4"/>
<evidence type="ECO:0000256" key="2">
    <source>
        <dbReference type="ARBA" id="ARBA00022670"/>
    </source>
</evidence>
<dbReference type="GO" id="GO:0006508">
    <property type="term" value="P:proteolysis"/>
    <property type="evidence" value="ECO:0007669"/>
    <property type="project" value="UniProtKB-KW"/>
</dbReference>
<evidence type="ECO:0000256" key="4">
    <source>
        <dbReference type="SAM" id="MobiDB-lite"/>
    </source>
</evidence>
<feature type="domain" description="Prohead serine protease" evidence="5">
    <location>
        <begin position="32"/>
        <end position="165"/>
    </location>
</feature>
<dbReference type="Pfam" id="PF04586">
    <property type="entry name" value="Peptidase_S78"/>
    <property type="match status" value="1"/>
</dbReference>
<dbReference type="EMBL" id="STGX01000009">
    <property type="protein sequence ID" value="THV27934.1"/>
    <property type="molecule type" value="Genomic_DNA"/>
</dbReference>
<evidence type="ECO:0000256" key="1">
    <source>
        <dbReference type="ARBA" id="ARBA00022612"/>
    </source>
</evidence>
<dbReference type="GO" id="GO:0008233">
    <property type="term" value="F:peptidase activity"/>
    <property type="evidence" value="ECO:0007669"/>
    <property type="project" value="UniProtKB-KW"/>
</dbReference>
<evidence type="ECO:0000313" key="7">
    <source>
        <dbReference type="Proteomes" id="UP000305792"/>
    </source>
</evidence>
<feature type="compositionally biased region" description="Basic and acidic residues" evidence="4">
    <location>
        <begin position="216"/>
        <end position="228"/>
    </location>
</feature>
<feature type="compositionally biased region" description="Low complexity" evidence="4">
    <location>
        <begin position="204"/>
        <end position="213"/>
    </location>
</feature>
<comment type="caution">
    <text evidence="6">The sequence shown here is derived from an EMBL/GenBank/DDBJ whole genome shotgun (WGS) entry which is preliminary data.</text>
</comment>